<dbReference type="AlphaFoldDB" id="A0A232FIG5"/>
<accession>A0A232FIG5</accession>
<reference evidence="1 2" key="1">
    <citation type="journal article" date="2017" name="Curr. Biol.">
        <title>The Evolution of Venom by Co-option of Single-Copy Genes.</title>
        <authorList>
            <person name="Martinson E.O."/>
            <person name="Mrinalini"/>
            <person name="Kelkar Y.D."/>
            <person name="Chang C.H."/>
            <person name="Werren J.H."/>
        </authorList>
    </citation>
    <scope>NUCLEOTIDE SEQUENCE [LARGE SCALE GENOMIC DNA]</scope>
    <source>
        <strain evidence="1 2">Alberta</strain>
        <tissue evidence="1">Whole body</tissue>
    </source>
</reference>
<sequence>MKESAARLKCEERRKTNKGISEIIESERLLDLRVLIVNLWVIPVNKHNGTKIFIALHGTNPQFISRLSVA</sequence>
<dbReference type="EMBL" id="NNAY01000152">
    <property type="protein sequence ID" value="OXU30536.1"/>
    <property type="molecule type" value="Genomic_DNA"/>
</dbReference>
<dbReference type="Proteomes" id="UP000215335">
    <property type="component" value="Unassembled WGS sequence"/>
</dbReference>
<name>A0A232FIG5_9HYME</name>
<proteinExistence type="predicted"/>
<evidence type="ECO:0000313" key="2">
    <source>
        <dbReference type="Proteomes" id="UP000215335"/>
    </source>
</evidence>
<gene>
    <name evidence="1" type="ORF">TSAR_002382</name>
</gene>
<protein>
    <submittedName>
        <fullName evidence="1">Uncharacterized protein</fullName>
    </submittedName>
</protein>
<evidence type="ECO:0000313" key="1">
    <source>
        <dbReference type="EMBL" id="OXU30536.1"/>
    </source>
</evidence>
<keyword evidence="2" id="KW-1185">Reference proteome</keyword>
<comment type="caution">
    <text evidence="1">The sequence shown here is derived from an EMBL/GenBank/DDBJ whole genome shotgun (WGS) entry which is preliminary data.</text>
</comment>
<organism evidence="1 2">
    <name type="scientific">Trichomalopsis sarcophagae</name>
    <dbReference type="NCBI Taxonomy" id="543379"/>
    <lineage>
        <taxon>Eukaryota</taxon>
        <taxon>Metazoa</taxon>
        <taxon>Ecdysozoa</taxon>
        <taxon>Arthropoda</taxon>
        <taxon>Hexapoda</taxon>
        <taxon>Insecta</taxon>
        <taxon>Pterygota</taxon>
        <taxon>Neoptera</taxon>
        <taxon>Endopterygota</taxon>
        <taxon>Hymenoptera</taxon>
        <taxon>Apocrita</taxon>
        <taxon>Proctotrupomorpha</taxon>
        <taxon>Chalcidoidea</taxon>
        <taxon>Pteromalidae</taxon>
        <taxon>Pteromalinae</taxon>
        <taxon>Trichomalopsis</taxon>
    </lineage>
</organism>